<dbReference type="InterPro" id="IPR050204">
    <property type="entry name" value="AraC_XylS_family_regulators"/>
</dbReference>
<keyword evidence="6" id="KW-1185">Reference proteome</keyword>
<dbReference type="Proteomes" id="UP001324993">
    <property type="component" value="Chromosome"/>
</dbReference>
<keyword evidence="3" id="KW-0804">Transcription</keyword>
<accession>A0ABZ0RMJ9</accession>
<evidence type="ECO:0000256" key="3">
    <source>
        <dbReference type="ARBA" id="ARBA00023163"/>
    </source>
</evidence>
<dbReference type="EMBL" id="CP138858">
    <property type="protein sequence ID" value="WPJ96459.1"/>
    <property type="molecule type" value="Genomic_DNA"/>
</dbReference>
<feature type="domain" description="HTH araC/xylS-type" evidence="4">
    <location>
        <begin position="164"/>
        <end position="261"/>
    </location>
</feature>
<gene>
    <name evidence="5" type="ORF">SH580_01925</name>
</gene>
<dbReference type="Gene3D" id="1.10.10.60">
    <property type="entry name" value="Homeodomain-like"/>
    <property type="match status" value="1"/>
</dbReference>
<keyword evidence="1" id="KW-0805">Transcription regulation</keyword>
<evidence type="ECO:0000313" key="5">
    <source>
        <dbReference type="EMBL" id="WPJ96459.1"/>
    </source>
</evidence>
<reference evidence="5 6" key="1">
    <citation type="submission" date="2023-11" db="EMBL/GenBank/DDBJ databases">
        <title>Coraliomargarita sp. nov., isolated from marine algae.</title>
        <authorList>
            <person name="Lee J.K."/>
            <person name="Baek J.H."/>
            <person name="Kim J.M."/>
            <person name="Choi D.G."/>
            <person name="Jeon C.O."/>
        </authorList>
    </citation>
    <scope>NUCLEOTIDE SEQUENCE [LARGE SCALE GENOMIC DNA]</scope>
    <source>
        <strain evidence="5 6">J2-16</strain>
    </source>
</reference>
<dbReference type="RefSeq" id="WP_319833318.1">
    <property type="nucleotide sequence ID" value="NZ_CP138858.1"/>
</dbReference>
<evidence type="ECO:0000256" key="1">
    <source>
        <dbReference type="ARBA" id="ARBA00023015"/>
    </source>
</evidence>
<dbReference type="PANTHER" id="PTHR46796">
    <property type="entry name" value="HTH-TYPE TRANSCRIPTIONAL ACTIVATOR RHAS-RELATED"/>
    <property type="match status" value="1"/>
</dbReference>
<dbReference type="Pfam" id="PF12833">
    <property type="entry name" value="HTH_18"/>
    <property type="match status" value="1"/>
</dbReference>
<dbReference type="InterPro" id="IPR018060">
    <property type="entry name" value="HTH_AraC"/>
</dbReference>
<evidence type="ECO:0000313" key="6">
    <source>
        <dbReference type="Proteomes" id="UP001324993"/>
    </source>
</evidence>
<name>A0ABZ0RMJ9_9BACT</name>
<organism evidence="5 6">
    <name type="scientific">Coraliomargarita algicola</name>
    <dbReference type="NCBI Taxonomy" id="3092156"/>
    <lineage>
        <taxon>Bacteria</taxon>
        <taxon>Pseudomonadati</taxon>
        <taxon>Verrucomicrobiota</taxon>
        <taxon>Opitutia</taxon>
        <taxon>Puniceicoccales</taxon>
        <taxon>Coraliomargaritaceae</taxon>
        <taxon>Coraliomargarita</taxon>
    </lineage>
</organism>
<dbReference type="PANTHER" id="PTHR46796:SF12">
    <property type="entry name" value="HTH-TYPE DNA-BINDING TRANSCRIPTIONAL ACTIVATOR EUTR"/>
    <property type="match status" value="1"/>
</dbReference>
<evidence type="ECO:0000259" key="4">
    <source>
        <dbReference type="PROSITE" id="PS01124"/>
    </source>
</evidence>
<dbReference type="SMART" id="SM00342">
    <property type="entry name" value="HTH_ARAC"/>
    <property type="match status" value="1"/>
</dbReference>
<protein>
    <submittedName>
        <fullName evidence="5">AraC family transcriptional regulator</fullName>
    </submittedName>
</protein>
<dbReference type="PROSITE" id="PS01124">
    <property type="entry name" value="HTH_ARAC_FAMILY_2"/>
    <property type="match status" value="1"/>
</dbReference>
<sequence>MISGYKNLRYLAYGERRYGIQPIFGKMRNLWEFEFILSGDARPSDVQIPRVATSQARLYISHPHSEHGWTDDSDGVSEVFVLHFFDIPEELQDRIEATKPLIIELSPNALVRYTSHFENIKNSVSQNDALTSLSINSFLLDLTELALKHTPHFPLRTDPLDKVDRALHWFQENLGRSPSVADAASAVGVSAAHLRRMFAEAKRPSPKSELARLQMEAAQRSLLEGWPQKAIANYLGFSEPSTFARAFKELCGQAPGIWLQEQQRQELPRNPEGGLLH</sequence>
<dbReference type="InterPro" id="IPR009057">
    <property type="entry name" value="Homeodomain-like_sf"/>
</dbReference>
<evidence type="ECO:0000256" key="2">
    <source>
        <dbReference type="ARBA" id="ARBA00023125"/>
    </source>
</evidence>
<dbReference type="SUPFAM" id="SSF46689">
    <property type="entry name" value="Homeodomain-like"/>
    <property type="match status" value="2"/>
</dbReference>
<keyword evidence="2" id="KW-0238">DNA-binding</keyword>
<proteinExistence type="predicted"/>